<proteinExistence type="predicted"/>
<name>A0A2T0R5Y0_9ACTN</name>
<evidence type="ECO:0000313" key="4">
    <source>
        <dbReference type="Proteomes" id="UP000238083"/>
    </source>
</evidence>
<feature type="transmembrane region" description="Helical" evidence="2">
    <location>
        <begin position="80"/>
        <end position="99"/>
    </location>
</feature>
<dbReference type="InterPro" id="IPR046151">
    <property type="entry name" value="DUF6153"/>
</dbReference>
<dbReference type="Pfam" id="PF19650">
    <property type="entry name" value="DUF6153"/>
    <property type="match status" value="1"/>
</dbReference>
<keyword evidence="2" id="KW-1133">Transmembrane helix</keyword>
<dbReference type="AlphaFoldDB" id="A0A2T0R5Y0"/>
<evidence type="ECO:0000313" key="3">
    <source>
        <dbReference type="EMBL" id="PRY16579.1"/>
    </source>
</evidence>
<sequence>MSGTRRPVWTSTVPRVLLVLAVVLGLCAMHVLAAAVSRHHTAVPGASVSTSPAPAVDHAESVTSLQGTDHEHHRSTGDCVLFLSAGVALLVVLLAWATAQALRPSYRLTDPWLDQVIAATPWRGPPPWHWPRVSLCVIRV</sequence>
<protein>
    <submittedName>
        <fullName evidence="3">Uncharacterized protein</fullName>
    </submittedName>
</protein>
<dbReference type="Proteomes" id="UP000238083">
    <property type="component" value="Unassembled WGS sequence"/>
</dbReference>
<keyword evidence="2" id="KW-0472">Membrane</keyword>
<organism evidence="3 4">
    <name type="scientific">Kineococcus rhizosphaerae</name>
    <dbReference type="NCBI Taxonomy" id="559628"/>
    <lineage>
        <taxon>Bacteria</taxon>
        <taxon>Bacillati</taxon>
        <taxon>Actinomycetota</taxon>
        <taxon>Actinomycetes</taxon>
        <taxon>Kineosporiales</taxon>
        <taxon>Kineosporiaceae</taxon>
        <taxon>Kineococcus</taxon>
    </lineage>
</organism>
<evidence type="ECO:0000256" key="2">
    <source>
        <dbReference type="SAM" id="Phobius"/>
    </source>
</evidence>
<keyword evidence="4" id="KW-1185">Reference proteome</keyword>
<comment type="caution">
    <text evidence="3">The sequence shown here is derived from an EMBL/GenBank/DDBJ whole genome shotgun (WGS) entry which is preliminary data.</text>
</comment>
<dbReference type="EMBL" id="PVZF01000003">
    <property type="protein sequence ID" value="PRY16579.1"/>
    <property type="molecule type" value="Genomic_DNA"/>
</dbReference>
<accession>A0A2T0R5Y0</accession>
<reference evidence="3 4" key="1">
    <citation type="submission" date="2018-03" db="EMBL/GenBank/DDBJ databases">
        <title>Genomic Encyclopedia of Archaeal and Bacterial Type Strains, Phase II (KMG-II): from individual species to whole genera.</title>
        <authorList>
            <person name="Goeker M."/>
        </authorList>
    </citation>
    <scope>NUCLEOTIDE SEQUENCE [LARGE SCALE GENOMIC DNA]</scope>
    <source>
        <strain evidence="3 4">DSM 19711</strain>
    </source>
</reference>
<feature type="region of interest" description="Disordered" evidence="1">
    <location>
        <begin position="47"/>
        <end position="70"/>
    </location>
</feature>
<dbReference type="RefSeq" id="WP_106208681.1">
    <property type="nucleotide sequence ID" value="NZ_PVZF01000003.1"/>
</dbReference>
<evidence type="ECO:0000256" key="1">
    <source>
        <dbReference type="SAM" id="MobiDB-lite"/>
    </source>
</evidence>
<gene>
    <name evidence="3" type="ORF">CLV37_1038</name>
</gene>
<keyword evidence="2" id="KW-0812">Transmembrane</keyword>